<keyword evidence="2" id="KW-1185">Reference proteome</keyword>
<evidence type="ECO:0000313" key="1">
    <source>
        <dbReference type="EMBL" id="MDE1463014.1"/>
    </source>
</evidence>
<reference evidence="1 2" key="1">
    <citation type="submission" date="2022-11" db="EMBL/GenBank/DDBJ databases">
        <title>Spartinivicinus poritis sp. nov., isolated from scleractinian coral Porites lutea.</title>
        <authorList>
            <person name="Zhang G."/>
            <person name="Cai L."/>
            <person name="Wei Q."/>
        </authorList>
    </citation>
    <scope>NUCLEOTIDE SEQUENCE [LARGE SCALE GENOMIC DNA]</scope>
    <source>
        <strain evidence="1 2">A2-2</strain>
    </source>
</reference>
<dbReference type="EMBL" id="JAPMOU010000016">
    <property type="protein sequence ID" value="MDE1463014.1"/>
    <property type="molecule type" value="Genomic_DNA"/>
</dbReference>
<evidence type="ECO:0000313" key="2">
    <source>
        <dbReference type="Proteomes" id="UP001528823"/>
    </source>
</evidence>
<dbReference type="RefSeq" id="WP_274689362.1">
    <property type="nucleotide sequence ID" value="NZ_JAPMOU010000016.1"/>
</dbReference>
<gene>
    <name evidence="1" type="ORF">ORQ98_13660</name>
</gene>
<evidence type="ECO:0008006" key="3">
    <source>
        <dbReference type="Google" id="ProtNLM"/>
    </source>
</evidence>
<comment type="caution">
    <text evidence="1">The sequence shown here is derived from an EMBL/GenBank/DDBJ whole genome shotgun (WGS) entry which is preliminary data.</text>
</comment>
<organism evidence="1 2">
    <name type="scientific">Spartinivicinus poritis</name>
    <dbReference type="NCBI Taxonomy" id="2994640"/>
    <lineage>
        <taxon>Bacteria</taxon>
        <taxon>Pseudomonadati</taxon>
        <taxon>Pseudomonadota</taxon>
        <taxon>Gammaproteobacteria</taxon>
        <taxon>Oceanospirillales</taxon>
        <taxon>Zooshikellaceae</taxon>
        <taxon>Spartinivicinus</taxon>
    </lineage>
</organism>
<name>A0ABT5U9H5_9GAMM</name>
<protein>
    <recommendedName>
        <fullName evidence="3">RNA polymerase sigma factor 70 region 4 type 2 domain-containing protein</fullName>
    </recommendedName>
</protein>
<sequence>MTKLPENIKQCSSIEGLDYTEIAFKLNIAQPTARKRVQIGRTKLKQLAMA</sequence>
<dbReference type="Gene3D" id="1.10.10.10">
    <property type="entry name" value="Winged helix-like DNA-binding domain superfamily/Winged helix DNA-binding domain"/>
    <property type="match status" value="1"/>
</dbReference>
<proteinExistence type="predicted"/>
<dbReference type="Proteomes" id="UP001528823">
    <property type="component" value="Unassembled WGS sequence"/>
</dbReference>
<dbReference type="SUPFAM" id="SSF88659">
    <property type="entry name" value="Sigma3 and sigma4 domains of RNA polymerase sigma factors"/>
    <property type="match status" value="1"/>
</dbReference>
<dbReference type="InterPro" id="IPR013324">
    <property type="entry name" value="RNA_pol_sigma_r3/r4-like"/>
</dbReference>
<dbReference type="InterPro" id="IPR036388">
    <property type="entry name" value="WH-like_DNA-bd_sf"/>
</dbReference>
<accession>A0ABT5U9H5</accession>